<keyword evidence="4" id="KW-1003">Cell membrane</keyword>
<comment type="subcellular location">
    <subcellularLocation>
        <location evidence="8">Cell inner membrane</location>
        <topology evidence="8">Multi-pass membrane protein</topology>
    </subcellularLocation>
    <subcellularLocation>
        <location evidence="1">Cell membrane</location>
        <topology evidence="1">Multi-pass membrane protein</topology>
    </subcellularLocation>
</comment>
<evidence type="ECO:0000256" key="2">
    <source>
        <dbReference type="ARBA" id="ARBA00006236"/>
    </source>
</evidence>
<feature type="domain" description="Major facilitator superfamily (MFS) profile" evidence="9">
    <location>
        <begin position="1"/>
        <end position="393"/>
    </location>
</feature>
<dbReference type="PANTHER" id="PTHR23502:SF132">
    <property type="entry name" value="POLYAMINE TRANSPORTER 2-RELATED"/>
    <property type="match status" value="1"/>
</dbReference>
<dbReference type="AlphaFoldDB" id="A0A495RJE4"/>
<keyword evidence="8" id="KW-0997">Cell inner membrane</keyword>
<dbReference type="Proteomes" id="UP000278542">
    <property type="component" value="Unassembled WGS sequence"/>
</dbReference>
<feature type="transmembrane region" description="Helical" evidence="8">
    <location>
        <begin position="12"/>
        <end position="34"/>
    </location>
</feature>
<dbReference type="GO" id="GO:0042910">
    <property type="term" value="F:xenobiotic transmembrane transporter activity"/>
    <property type="evidence" value="ECO:0007669"/>
    <property type="project" value="InterPro"/>
</dbReference>
<organism evidence="10 11">
    <name type="scientific">Orbus hercynius</name>
    <dbReference type="NCBI Taxonomy" id="593135"/>
    <lineage>
        <taxon>Bacteria</taxon>
        <taxon>Pseudomonadati</taxon>
        <taxon>Pseudomonadota</taxon>
        <taxon>Gammaproteobacteria</taxon>
        <taxon>Orbales</taxon>
        <taxon>Orbaceae</taxon>
        <taxon>Orbus</taxon>
    </lineage>
</organism>
<comment type="similarity">
    <text evidence="2 8">Belongs to the major facilitator superfamily. Bcr/CmlA family.</text>
</comment>
<evidence type="ECO:0000256" key="7">
    <source>
        <dbReference type="ARBA" id="ARBA00023136"/>
    </source>
</evidence>
<dbReference type="CDD" id="cd17320">
    <property type="entry name" value="MFS_MdfA_MDR_like"/>
    <property type="match status" value="1"/>
</dbReference>
<feature type="transmembrane region" description="Helical" evidence="8">
    <location>
        <begin position="134"/>
        <end position="153"/>
    </location>
</feature>
<accession>A0A495RJE4</accession>
<feature type="transmembrane region" description="Helical" evidence="8">
    <location>
        <begin position="278"/>
        <end position="300"/>
    </location>
</feature>
<dbReference type="Pfam" id="PF07690">
    <property type="entry name" value="MFS_1"/>
    <property type="match status" value="1"/>
</dbReference>
<evidence type="ECO:0000256" key="5">
    <source>
        <dbReference type="ARBA" id="ARBA00022692"/>
    </source>
</evidence>
<evidence type="ECO:0000313" key="10">
    <source>
        <dbReference type="EMBL" id="RKS87565.1"/>
    </source>
</evidence>
<feature type="transmembrane region" description="Helical" evidence="8">
    <location>
        <begin position="248"/>
        <end position="266"/>
    </location>
</feature>
<keyword evidence="6 8" id="KW-1133">Transmembrane helix</keyword>
<dbReference type="NCBIfam" id="TIGR00710">
    <property type="entry name" value="efflux_Bcr_CflA"/>
    <property type="match status" value="1"/>
</dbReference>
<dbReference type="FunFam" id="1.20.1720.10:FF:000005">
    <property type="entry name" value="Bcr/CflA family efflux transporter"/>
    <property type="match status" value="1"/>
</dbReference>
<protein>
    <recommendedName>
        <fullName evidence="8">Bcr/CflA family efflux transporter</fullName>
    </recommendedName>
</protein>
<evidence type="ECO:0000256" key="6">
    <source>
        <dbReference type="ARBA" id="ARBA00022989"/>
    </source>
</evidence>
<feature type="transmembrane region" description="Helical" evidence="8">
    <location>
        <begin position="343"/>
        <end position="363"/>
    </location>
</feature>
<name>A0A495RJE4_9GAMM</name>
<dbReference type="GO" id="GO:1990961">
    <property type="term" value="P:xenobiotic detoxification by transmembrane export across the plasma membrane"/>
    <property type="evidence" value="ECO:0007669"/>
    <property type="project" value="InterPro"/>
</dbReference>
<dbReference type="RefSeq" id="WP_121144451.1">
    <property type="nucleotide sequence ID" value="NZ_RBWY01000001.1"/>
</dbReference>
<evidence type="ECO:0000313" key="11">
    <source>
        <dbReference type="Proteomes" id="UP000278542"/>
    </source>
</evidence>
<evidence type="ECO:0000256" key="1">
    <source>
        <dbReference type="ARBA" id="ARBA00004651"/>
    </source>
</evidence>
<sequence length="397" mass="43669">MIKHNHTISNWLLMVILATLMAVTSLSVDIYLPAMPQMQHDLSGDIELTITGFLVGFALAQLVWGPISDRIGRRKPLFIGMILFIIGSVGCALSQDIEQIIFWRIFQAFGACTGPMIARAIVRDLYSKTKAAQVLSTLTIVMAIAPIAGPLIGGQLIQLSSWHSIFWLLAAIGTVILLSILFLPETHLPPQRVVSSIKSTFSTYYALLGNWQFMRYTLCVTFFYVAAYAFIVGSPFVYIDYYGISAQYYGWLFSINIIGLVMVSFINRRLVMRYSLDLLLRCATIIALVALLILAILFYWQIGEVYSIIILVFIFFSMNGIIAACSTAAALNSVAKIAGSASALIGSLQYGSGIISSALLAWLSTDSPATMIVIMTLFSFVCAFVIFLPHKGANHPH</sequence>
<comment type="caution">
    <text evidence="10">The sequence shown here is derived from an EMBL/GenBank/DDBJ whole genome shotgun (WGS) entry which is preliminary data.</text>
</comment>
<gene>
    <name evidence="10" type="ORF">DES39_0803</name>
</gene>
<feature type="transmembrane region" description="Helical" evidence="8">
    <location>
        <begin position="101"/>
        <end position="122"/>
    </location>
</feature>
<feature type="transmembrane region" description="Helical" evidence="8">
    <location>
        <begin position="165"/>
        <end position="183"/>
    </location>
</feature>
<feature type="transmembrane region" description="Helical" evidence="8">
    <location>
        <begin position="46"/>
        <end position="65"/>
    </location>
</feature>
<reference evidence="10 11" key="1">
    <citation type="submission" date="2018-10" db="EMBL/GenBank/DDBJ databases">
        <title>Genomic Encyclopedia of Type Strains, Phase IV (KMG-IV): sequencing the most valuable type-strain genomes for metagenomic binning, comparative biology and taxonomic classification.</title>
        <authorList>
            <person name="Goeker M."/>
        </authorList>
    </citation>
    <scope>NUCLEOTIDE SEQUENCE [LARGE SCALE GENOMIC DNA]</scope>
    <source>
        <strain evidence="10 11">DSM 22228</strain>
    </source>
</reference>
<dbReference type="PROSITE" id="PS50850">
    <property type="entry name" value="MFS"/>
    <property type="match status" value="1"/>
</dbReference>
<keyword evidence="11" id="KW-1185">Reference proteome</keyword>
<dbReference type="Gene3D" id="1.20.1720.10">
    <property type="entry name" value="Multidrug resistance protein D"/>
    <property type="match status" value="1"/>
</dbReference>
<dbReference type="InterPro" id="IPR020846">
    <property type="entry name" value="MFS_dom"/>
</dbReference>
<dbReference type="GO" id="GO:0005886">
    <property type="term" value="C:plasma membrane"/>
    <property type="evidence" value="ECO:0007669"/>
    <property type="project" value="UniProtKB-SubCell"/>
</dbReference>
<keyword evidence="7 8" id="KW-0472">Membrane</keyword>
<evidence type="ECO:0000259" key="9">
    <source>
        <dbReference type="PROSITE" id="PS50850"/>
    </source>
</evidence>
<dbReference type="InterPro" id="IPR011701">
    <property type="entry name" value="MFS"/>
</dbReference>
<evidence type="ECO:0000256" key="8">
    <source>
        <dbReference type="RuleBase" id="RU365088"/>
    </source>
</evidence>
<feature type="transmembrane region" description="Helical" evidence="8">
    <location>
        <begin position="306"/>
        <end position="331"/>
    </location>
</feature>
<feature type="transmembrane region" description="Helical" evidence="8">
    <location>
        <begin position="77"/>
        <end position="95"/>
    </location>
</feature>
<dbReference type="InterPro" id="IPR004812">
    <property type="entry name" value="Efflux_drug-R_Bcr/CmlA"/>
</dbReference>
<evidence type="ECO:0000256" key="4">
    <source>
        <dbReference type="ARBA" id="ARBA00022475"/>
    </source>
</evidence>
<dbReference type="SUPFAM" id="SSF103473">
    <property type="entry name" value="MFS general substrate transporter"/>
    <property type="match status" value="1"/>
</dbReference>
<evidence type="ECO:0000256" key="3">
    <source>
        <dbReference type="ARBA" id="ARBA00022448"/>
    </source>
</evidence>
<dbReference type="InterPro" id="IPR036259">
    <property type="entry name" value="MFS_trans_sf"/>
</dbReference>
<keyword evidence="5 8" id="KW-0812">Transmembrane</keyword>
<proteinExistence type="inferred from homology"/>
<keyword evidence="3 8" id="KW-0813">Transport</keyword>
<dbReference type="PANTHER" id="PTHR23502">
    <property type="entry name" value="MAJOR FACILITATOR SUPERFAMILY"/>
    <property type="match status" value="1"/>
</dbReference>
<feature type="transmembrane region" description="Helical" evidence="8">
    <location>
        <begin position="369"/>
        <end position="388"/>
    </location>
</feature>
<feature type="transmembrane region" description="Helical" evidence="8">
    <location>
        <begin position="216"/>
        <end position="236"/>
    </location>
</feature>
<dbReference type="OrthoDB" id="9814303at2"/>
<dbReference type="EMBL" id="RBWY01000001">
    <property type="protein sequence ID" value="RKS87565.1"/>
    <property type="molecule type" value="Genomic_DNA"/>
</dbReference>